<reference evidence="2 3" key="1">
    <citation type="journal article" date="2021" name="Elife">
        <title>Chloroplast acquisition without the gene transfer in kleptoplastic sea slugs, Plakobranchus ocellatus.</title>
        <authorList>
            <person name="Maeda T."/>
            <person name="Takahashi S."/>
            <person name="Yoshida T."/>
            <person name="Shimamura S."/>
            <person name="Takaki Y."/>
            <person name="Nagai Y."/>
            <person name="Toyoda A."/>
            <person name="Suzuki Y."/>
            <person name="Arimoto A."/>
            <person name="Ishii H."/>
            <person name="Satoh N."/>
            <person name="Nishiyama T."/>
            <person name="Hasebe M."/>
            <person name="Maruyama T."/>
            <person name="Minagawa J."/>
            <person name="Obokata J."/>
            <person name="Shigenobu S."/>
        </authorList>
    </citation>
    <scope>NUCLEOTIDE SEQUENCE [LARGE SCALE GENOMIC DNA]</scope>
</reference>
<evidence type="ECO:0000313" key="2">
    <source>
        <dbReference type="EMBL" id="GFO49855.1"/>
    </source>
</evidence>
<evidence type="ECO:0000256" key="1">
    <source>
        <dbReference type="SAM" id="MobiDB-lite"/>
    </source>
</evidence>
<sequence>MSTDSLYLDPLNLLEDSTRPLQVPQQNVVLRVGSKQEADVQTTGPPSDQDAVSAARNRDKRAPADLRTDSLGTMPPTPRSRNAAFRWHCQ</sequence>
<proteinExistence type="predicted"/>
<protein>
    <submittedName>
        <fullName evidence="2">Uncharacterized protein</fullName>
    </submittedName>
</protein>
<organism evidence="2 3">
    <name type="scientific">Plakobranchus ocellatus</name>
    <dbReference type="NCBI Taxonomy" id="259542"/>
    <lineage>
        <taxon>Eukaryota</taxon>
        <taxon>Metazoa</taxon>
        <taxon>Spiralia</taxon>
        <taxon>Lophotrochozoa</taxon>
        <taxon>Mollusca</taxon>
        <taxon>Gastropoda</taxon>
        <taxon>Heterobranchia</taxon>
        <taxon>Euthyneura</taxon>
        <taxon>Panpulmonata</taxon>
        <taxon>Sacoglossa</taxon>
        <taxon>Placobranchoidea</taxon>
        <taxon>Plakobranchidae</taxon>
        <taxon>Plakobranchus</taxon>
    </lineage>
</organism>
<feature type="region of interest" description="Disordered" evidence="1">
    <location>
        <begin position="34"/>
        <end position="90"/>
    </location>
</feature>
<dbReference type="EMBL" id="BLXT01008519">
    <property type="protein sequence ID" value="GFO49855.1"/>
    <property type="molecule type" value="Genomic_DNA"/>
</dbReference>
<gene>
    <name evidence="2" type="ORF">PoB_007636000</name>
</gene>
<comment type="caution">
    <text evidence="2">The sequence shown here is derived from an EMBL/GenBank/DDBJ whole genome shotgun (WGS) entry which is preliminary data.</text>
</comment>
<evidence type="ECO:0000313" key="3">
    <source>
        <dbReference type="Proteomes" id="UP000735302"/>
    </source>
</evidence>
<dbReference type="Proteomes" id="UP000735302">
    <property type="component" value="Unassembled WGS sequence"/>
</dbReference>
<keyword evidence="3" id="KW-1185">Reference proteome</keyword>
<name>A0AAV4E0D3_9GAST</name>
<feature type="compositionally biased region" description="Basic and acidic residues" evidence="1">
    <location>
        <begin position="56"/>
        <end position="68"/>
    </location>
</feature>
<accession>A0AAV4E0D3</accession>
<dbReference type="AlphaFoldDB" id="A0AAV4E0D3"/>